<dbReference type="SUPFAM" id="SSF53335">
    <property type="entry name" value="S-adenosyl-L-methionine-dependent methyltransferases"/>
    <property type="match status" value="1"/>
</dbReference>
<organism evidence="6 7">
    <name type="scientific">Polyplosphaeria fusca</name>
    <dbReference type="NCBI Taxonomy" id="682080"/>
    <lineage>
        <taxon>Eukaryota</taxon>
        <taxon>Fungi</taxon>
        <taxon>Dikarya</taxon>
        <taxon>Ascomycota</taxon>
        <taxon>Pezizomycotina</taxon>
        <taxon>Dothideomycetes</taxon>
        <taxon>Pleosporomycetidae</taxon>
        <taxon>Pleosporales</taxon>
        <taxon>Tetraplosphaeriaceae</taxon>
        <taxon>Polyplosphaeria</taxon>
    </lineage>
</organism>
<dbReference type="Proteomes" id="UP000799444">
    <property type="component" value="Unassembled WGS sequence"/>
</dbReference>
<dbReference type="PROSITE" id="PS51683">
    <property type="entry name" value="SAM_OMT_II"/>
    <property type="match status" value="1"/>
</dbReference>
<evidence type="ECO:0000256" key="1">
    <source>
        <dbReference type="ARBA" id="ARBA00022603"/>
    </source>
</evidence>
<feature type="domain" description="O-methyltransferase C-terminal" evidence="4">
    <location>
        <begin position="246"/>
        <end position="392"/>
    </location>
</feature>
<reference evidence="6" key="1">
    <citation type="journal article" date="2020" name="Stud. Mycol.">
        <title>101 Dothideomycetes genomes: a test case for predicting lifestyles and emergence of pathogens.</title>
        <authorList>
            <person name="Haridas S."/>
            <person name="Albert R."/>
            <person name="Binder M."/>
            <person name="Bloem J."/>
            <person name="Labutti K."/>
            <person name="Salamov A."/>
            <person name="Andreopoulos B."/>
            <person name="Baker S."/>
            <person name="Barry K."/>
            <person name="Bills G."/>
            <person name="Bluhm B."/>
            <person name="Cannon C."/>
            <person name="Castanera R."/>
            <person name="Culley D."/>
            <person name="Daum C."/>
            <person name="Ezra D."/>
            <person name="Gonzalez J."/>
            <person name="Henrissat B."/>
            <person name="Kuo A."/>
            <person name="Liang C."/>
            <person name="Lipzen A."/>
            <person name="Lutzoni F."/>
            <person name="Magnuson J."/>
            <person name="Mondo S."/>
            <person name="Nolan M."/>
            <person name="Ohm R."/>
            <person name="Pangilinan J."/>
            <person name="Park H.-J."/>
            <person name="Ramirez L."/>
            <person name="Alfaro M."/>
            <person name="Sun H."/>
            <person name="Tritt A."/>
            <person name="Yoshinaga Y."/>
            <person name="Zwiers L.-H."/>
            <person name="Turgeon B."/>
            <person name="Goodwin S."/>
            <person name="Spatafora J."/>
            <person name="Crous P."/>
            <person name="Grigoriev I."/>
        </authorList>
    </citation>
    <scope>NUCLEOTIDE SEQUENCE</scope>
    <source>
        <strain evidence="6">CBS 125425</strain>
    </source>
</reference>
<dbReference type="Gene3D" id="1.10.10.10">
    <property type="entry name" value="Winged helix-like DNA-binding domain superfamily/Winged helix DNA-binding domain"/>
    <property type="match status" value="1"/>
</dbReference>
<dbReference type="InterPro" id="IPR012967">
    <property type="entry name" value="COMT_dimerisation"/>
</dbReference>
<evidence type="ECO:0000259" key="5">
    <source>
        <dbReference type="Pfam" id="PF08100"/>
    </source>
</evidence>
<evidence type="ECO:0000256" key="2">
    <source>
        <dbReference type="ARBA" id="ARBA00022679"/>
    </source>
</evidence>
<feature type="domain" description="O-methyltransferase dimerisation" evidence="5">
    <location>
        <begin position="73"/>
        <end position="149"/>
    </location>
</feature>
<dbReference type="AlphaFoldDB" id="A0A9P4QWN1"/>
<dbReference type="Pfam" id="PF08100">
    <property type="entry name" value="Dimerisation"/>
    <property type="match status" value="1"/>
</dbReference>
<evidence type="ECO:0000313" key="6">
    <source>
        <dbReference type="EMBL" id="KAF2732638.1"/>
    </source>
</evidence>
<keyword evidence="2" id="KW-0808">Transferase</keyword>
<dbReference type="SUPFAM" id="SSF46785">
    <property type="entry name" value="Winged helix' DNA-binding domain"/>
    <property type="match status" value="1"/>
</dbReference>
<keyword evidence="7" id="KW-1185">Reference proteome</keyword>
<keyword evidence="3" id="KW-0949">S-adenosyl-L-methionine</keyword>
<comment type="caution">
    <text evidence="6">The sequence shown here is derived from an EMBL/GenBank/DDBJ whole genome shotgun (WGS) entry which is preliminary data.</text>
</comment>
<dbReference type="EMBL" id="ML996174">
    <property type="protein sequence ID" value="KAF2732638.1"/>
    <property type="molecule type" value="Genomic_DNA"/>
</dbReference>
<keyword evidence="1" id="KW-0489">Methyltransferase</keyword>
<sequence>MSSLRELARTISTLADQLDDYNDGISANGAVSPETKDWLQNAPKELSQSRVELIDTLLELKYRLQSPQAALEDLFFGYIDTSSLQVIYALNLPSYVPVDQPISYAAIAAASGFSEHVLRRLYRYAMTNRIFTEPEPGMVAHTPISRMLLHPDAFDCLGMTMQELQPALNHLLDALKTNPESTEPNQTAYNIANNTDLPMYPFLGKHPDRAKRFGAGMRHFTVGDHTDLRHLIDAFPWKTYDREDVRMVDVGGGQGAVTLRIASETSKMKFTVQDLEQTAAVGRSQLPDNLKERVQFMGHDFFSDQPSKDVDIYFFRWIMHNWSDKYSVKIIQALIPGLKAGAKVLVYEHLREGDSVMKWSGKGAGYLDMVMLGCYNGSVRTSEEWKALFAQADSRFVWNGVTKVPGSALSLVEVTWEP</sequence>
<proteinExistence type="predicted"/>
<dbReference type="InterPro" id="IPR001077">
    <property type="entry name" value="COMT_C"/>
</dbReference>
<dbReference type="InterPro" id="IPR029063">
    <property type="entry name" value="SAM-dependent_MTases_sf"/>
</dbReference>
<dbReference type="InterPro" id="IPR036388">
    <property type="entry name" value="WH-like_DNA-bd_sf"/>
</dbReference>
<dbReference type="GO" id="GO:0008171">
    <property type="term" value="F:O-methyltransferase activity"/>
    <property type="evidence" value="ECO:0007669"/>
    <property type="project" value="InterPro"/>
</dbReference>
<evidence type="ECO:0000259" key="4">
    <source>
        <dbReference type="Pfam" id="PF00891"/>
    </source>
</evidence>
<dbReference type="PANTHER" id="PTHR43712:SF16">
    <property type="entry name" value="O-METHYLTRANSFERASE ELCB"/>
    <property type="match status" value="1"/>
</dbReference>
<dbReference type="OrthoDB" id="1606438at2759"/>
<name>A0A9P4QWN1_9PLEO</name>
<gene>
    <name evidence="6" type="ORF">EJ04DRAFT_544586</name>
</gene>
<accession>A0A9P4QWN1</accession>
<dbReference type="GO" id="GO:0032259">
    <property type="term" value="P:methylation"/>
    <property type="evidence" value="ECO:0007669"/>
    <property type="project" value="UniProtKB-KW"/>
</dbReference>
<dbReference type="Pfam" id="PF00891">
    <property type="entry name" value="Methyltransf_2"/>
    <property type="match status" value="1"/>
</dbReference>
<evidence type="ECO:0000256" key="3">
    <source>
        <dbReference type="ARBA" id="ARBA00022691"/>
    </source>
</evidence>
<dbReference type="GO" id="GO:0046983">
    <property type="term" value="F:protein dimerization activity"/>
    <property type="evidence" value="ECO:0007669"/>
    <property type="project" value="InterPro"/>
</dbReference>
<dbReference type="Gene3D" id="3.40.50.150">
    <property type="entry name" value="Vaccinia Virus protein VP39"/>
    <property type="match status" value="1"/>
</dbReference>
<dbReference type="PANTHER" id="PTHR43712">
    <property type="entry name" value="PUTATIVE (AFU_ORTHOLOGUE AFUA_4G14580)-RELATED"/>
    <property type="match status" value="1"/>
</dbReference>
<dbReference type="InterPro" id="IPR036390">
    <property type="entry name" value="WH_DNA-bd_sf"/>
</dbReference>
<dbReference type="InterPro" id="IPR016461">
    <property type="entry name" value="COMT-like"/>
</dbReference>
<protein>
    <submittedName>
        <fullName evidence="6">O-methyltransferase</fullName>
    </submittedName>
</protein>
<evidence type="ECO:0000313" key="7">
    <source>
        <dbReference type="Proteomes" id="UP000799444"/>
    </source>
</evidence>